<dbReference type="RefSeq" id="WP_273842177.1">
    <property type="nucleotide sequence ID" value="NZ_JAQQWT010000005.1"/>
</dbReference>
<sequence length="372" mass="41496">MNVVWLICFVAMLNLGACGQAASDQNEPDLEHESLLVGTEEEVNEEDEKEVTITLGAIGDILLHERVYELAETENGYDFLPMLSGVEPLLKAPDFLMANQESMPGGVEIGLSTYPSFNSPQEIVSNLQSLGVQMVIGANNHTLDRGVKAIERALTFYDDIGMDYVGVYRDAEDRDRDRMVEIEDVKIGVLAYTYGTNGIPIPDGHQDVVALIDPERIEEDVKRLRSQVDVMVVHMHWGAEYEREPNEQQRKLAQQLSKAGVDIIFGHHPHVLQPIDVIHQDSGHETTVFYSLGNFLSGQTYDYTDIGGVATIQVTKTANGELHIHSPNIEPTLVIREENGYVVYPFEEADRTAISGSTFAEVREHTLRYLTP</sequence>
<evidence type="ECO:0000259" key="3">
    <source>
        <dbReference type="SMART" id="SM00854"/>
    </source>
</evidence>
<dbReference type="SMART" id="SM00854">
    <property type="entry name" value="PGA_cap"/>
    <property type="match status" value="1"/>
</dbReference>
<dbReference type="PANTHER" id="PTHR33393:SF12">
    <property type="entry name" value="CAPSULE BIOSYNTHESIS PROTEIN CAPA"/>
    <property type="match status" value="1"/>
</dbReference>
<evidence type="ECO:0000256" key="1">
    <source>
        <dbReference type="ARBA" id="ARBA00005662"/>
    </source>
</evidence>
<feature type="signal peptide" evidence="2">
    <location>
        <begin position="1"/>
        <end position="21"/>
    </location>
</feature>
<comment type="similarity">
    <text evidence="1">Belongs to the CapA family.</text>
</comment>
<dbReference type="Pfam" id="PF09587">
    <property type="entry name" value="PGA_cap"/>
    <property type="match status" value="1"/>
</dbReference>
<feature type="chain" id="PRO_5045928160" evidence="2">
    <location>
        <begin position="22"/>
        <end position="372"/>
    </location>
</feature>
<name>A0ABV6NJY6_9BACI</name>
<dbReference type="EMBL" id="JBHLTR010000054">
    <property type="protein sequence ID" value="MFC0560976.1"/>
    <property type="molecule type" value="Genomic_DNA"/>
</dbReference>
<proteinExistence type="inferred from homology"/>
<feature type="domain" description="Capsule synthesis protein CapA" evidence="3">
    <location>
        <begin position="54"/>
        <end position="299"/>
    </location>
</feature>
<dbReference type="InterPro" id="IPR052169">
    <property type="entry name" value="CW_Biosynth-Accessory"/>
</dbReference>
<keyword evidence="5" id="KW-1185">Reference proteome</keyword>
<evidence type="ECO:0000313" key="5">
    <source>
        <dbReference type="Proteomes" id="UP001589833"/>
    </source>
</evidence>
<keyword evidence="2" id="KW-0732">Signal</keyword>
<gene>
    <name evidence="4" type="ORF">ACFFH4_18685</name>
</gene>
<protein>
    <submittedName>
        <fullName evidence="4">CapA family protein</fullName>
    </submittedName>
</protein>
<reference evidence="4 5" key="1">
    <citation type="submission" date="2024-09" db="EMBL/GenBank/DDBJ databases">
        <authorList>
            <person name="Sun Q."/>
            <person name="Mori K."/>
        </authorList>
    </citation>
    <scope>NUCLEOTIDE SEQUENCE [LARGE SCALE GENOMIC DNA]</scope>
    <source>
        <strain evidence="4 5">NCAIM B.02301</strain>
    </source>
</reference>
<dbReference type="InterPro" id="IPR019079">
    <property type="entry name" value="Capsule_synth_CapA"/>
</dbReference>
<comment type="caution">
    <text evidence="4">The sequence shown here is derived from an EMBL/GenBank/DDBJ whole genome shotgun (WGS) entry which is preliminary data.</text>
</comment>
<dbReference type="InterPro" id="IPR029052">
    <property type="entry name" value="Metallo-depent_PP-like"/>
</dbReference>
<dbReference type="Gene3D" id="3.60.21.10">
    <property type="match status" value="1"/>
</dbReference>
<dbReference type="PANTHER" id="PTHR33393">
    <property type="entry name" value="POLYGLUTAMINE SYNTHESIS ACCESSORY PROTEIN RV0574C-RELATED"/>
    <property type="match status" value="1"/>
</dbReference>
<dbReference type="Proteomes" id="UP001589833">
    <property type="component" value="Unassembled WGS sequence"/>
</dbReference>
<evidence type="ECO:0000313" key="4">
    <source>
        <dbReference type="EMBL" id="MFC0560976.1"/>
    </source>
</evidence>
<evidence type="ECO:0000256" key="2">
    <source>
        <dbReference type="SAM" id="SignalP"/>
    </source>
</evidence>
<accession>A0ABV6NJY6</accession>
<dbReference type="SUPFAM" id="SSF56300">
    <property type="entry name" value="Metallo-dependent phosphatases"/>
    <property type="match status" value="1"/>
</dbReference>
<organism evidence="4 5">
    <name type="scientific">Halalkalibacter alkalisediminis</name>
    <dbReference type="NCBI Taxonomy" id="935616"/>
    <lineage>
        <taxon>Bacteria</taxon>
        <taxon>Bacillati</taxon>
        <taxon>Bacillota</taxon>
        <taxon>Bacilli</taxon>
        <taxon>Bacillales</taxon>
        <taxon>Bacillaceae</taxon>
        <taxon>Halalkalibacter</taxon>
    </lineage>
</organism>
<dbReference type="CDD" id="cd07381">
    <property type="entry name" value="MPP_CapA"/>
    <property type="match status" value="1"/>
</dbReference>